<feature type="transmembrane region" description="Helical" evidence="9">
    <location>
        <begin position="85"/>
        <end position="104"/>
    </location>
</feature>
<dbReference type="Pfam" id="PF00083">
    <property type="entry name" value="Sugar_tr"/>
    <property type="match status" value="1"/>
</dbReference>
<accession>A0AAN7V837</accession>
<evidence type="ECO:0000256" key="3">
    <source>
        <dbReference type="ARBA" id="ARBA00022475"/>
    </source>
</evidence>
<comment type="subcellular location">
    <subcellularLocation>
        <location evidence="1">Cell membrane</location>
        <topology evidence="1">Multi-pass membrane protein</topology>
    </subcellularLocation>
</comment>
<gene>
    <name evidence="11" type="ORF">RI129_011027</name>
</gene>
<dbReference type="PROSITE" id="PS00216">
    <property type="entry name" value="SUGAR_TRANSPORT_1"/>
    <property type="match status" value="1"/>
</dbReference>
<keyword evidence="6 9" id="KW-1133">Transmembrane helix</keyword>
<feature type="transmembrane region" description="Helical" evidence="9">
    <location>
        <begin position="314"/>
        <end position="335"/>
    </location>
</feature>
<comment type="caution">
    <text evidence="11">The sequence shown here is derived from an EMBL/GenBank/DDBJ whole genome shotgun (WGS) entry which is preliminary data.</text>
</comment>
<keyword evidence="2" id="KW-0813">Transport</keyword>
<evidence type="ECO:0000256" key="2">
    <source>
        <dbReference type="ARBA" id="ARBA00022448"/>
    </source>
</evidence>
<feature type="transmembrane region" description="Helical" evidence="9">
    <location>
        <begin position="166"/>
        <end position="188"/>
    </location>
</feature>
<evidence type="ECO:0000256" key="6">
    <source>
        <dbReference type="ARBA" id="ARBA00022989"/>
    </source>
</evidence>
<reference evidence="11 12" key="1">
    <citation type="journal article" date="2024" name="Insects">
        <title>An Improved Chromosome-Level Genome Assembly of the Firefly Pyrocoelia pectoralis.</title>
        <authorList>
            <person name="Fu X."/>
            <person name="Meyer-Rochow V.B."/>
            <person name="Ballantyne L."/>
            <person name="Zhu X."/>
        </authorList>
    </citation>
    <scope>NUCLEOTIDE SEQUENCE [LARGE SCALE GENOMIC DNA]</scope>
    <source>
        <strain evidence="11">XCY_ONT2</strain>
    </source>
</reference>
<keyword evidence="5 9" id="KW-0812">Transmembrane</keyword>
<dbReference type="PANTHER" id="PTHR48021">
    <property type="match status" value="1"/>
</dbReference>
<keyword evidence="4" id="KW-0762">Sugar transport</keyword>
<evidence type="ECO:0000256" key="4">
    <source>
        <dbReference type="ARBA" id="ARBA00022597"/>
    </source>
</evidence>
<evidence type="ECO:0000313" key="11">
    <source>
        <dbReference type="EMBL" id="KAK5640216.1"/>
    </source>
</evidence>
<feature type="transmembrane region" description="Helical" evidence="9">
    <location>
        <begin position="12"/>
        <end position="35"/>
    </location>
</feature>
<dbReference type="FunFam" id="1.20.1250.20:FF:000218">
    <property type="entry name" value="facilitated trehalose transporter Tret1"/>
    <property type="match status" value="1"/>
</dbReference>
<evidence type="ECO:0000313" key="12">
    <source>
        <dbReference type="Proteomes" id="UP001329430"/>
    </source>
</evidence>
<dbReference type="InterPro" id="IPR050549">
    <property type="entry name" value="MFS_Trehalose_Transporter"/>
</dbReference>
<dbReference type="GO" id="GO:0022857">
    <property type="term" value="F:transmembrane transporter activity"/>
    <property type="evidence" value="ECO:0007669"/>
    <property type="project" value="InterPro"/>
</dbReference>
<dbReference type="AlphaFoldDB" id="A0AAN7V837"/>
<dbReference type="PROSITE" id="PS00217">
    <property type="entry name" value="SUGAR_TRANSPORT_2"/>
    <property type="match status" value="1"/>
</dbReference>
<feature type="transmembrane region" description="Helical" evidence="9">
    <location>
        <begin position="385"/>
        <end position="405"/>
    </location>
</feature>
<name>A0AAN7V837_9COLE</name>
<organism evidence="11 12">
    <name type="scientific">Pyrocoelia pectoralis</name>
    <dbReference type="NCBI Taxonomy" id="417401"/>
    <lineage>
        <taxon>Eukaryota</taxon>
        <taxon>Metazoa</taxon>
        <taxon>Ecdysozoa</taxon>
        <taxon>Arthropoda</taxon>
        <taxon>Hexapoda</taxon>
        <taxon>Insecta</taxon>
        <taxon>Pterygota</taxon>
        <taxon>Neoptera</taxon>
        <taxon>Endopterygota</taxon>
        <taxon>Coleoptera</taxon>
        <taxon>Polyphaga</taxon>
        <taxon>Elateriformia</taxon>
        <taxon>Elateroidea</taxon>
        <taxon>Lampyridae</taxon>
        <taxon>Lampyrinae</taxon>
        <taxon>Pyrocoelia</taxon>
    </lineage>
</organism>
<keyword evidence="12" id="KW-1185">Reference proteome</keyword>
<dbReference type="InterPro" id="IPR036259">
    <property type="entry name" value="MFS_trans_sf"/>
</dbReference>
<protein>
    <recommendedName>
        <fullName evidence="10">Major facilitator superfamily (MFS) profile domain-containing protein</fullName>
    </recommendedName>
</protein>
<dbReference type="GO" id="GO:0005886">
    <property type="term" value="C:plasma membrane"/>
    <property type="evidence" value="ECO:0007669"/>
    <property type="project" value="UniProtKB-SubCell"/>
</dbReference>
<dbReference type="PROSITE" id="PS50850">
    <property type="entry name" value="MFS"/>
    <property type="match status" value="1"/>
</dbReference>
<dbReference type="InterPro" id="IPR005828">
    <property type="entry name" value="MFS_sugar_transport-like"/>
</dbReference>
<evidence type="ECO:0000256" key="9">
    <source>
        <dbReference type="SAM" id="Phobius"/>
    </source>
</evidence>
<feature type="transmembrane region" description="Helical" evidence="9">
    <location>
        <begin position="250"/>
        <end position="271"/>
    </location>
</feature>
<feature type="domain" description="Major facilitator superfamily (MFS) profile" evidence="10">
    <location>
        <begin position="16"/>
        <end position="440"/>
    </location>
</feature>
<dbReference type="InterPro" id="IPR003663">
    <property type="entry name" value="Sugar/inositol_transpt"/>
</dbReference>
<dbReference type="SUPFAM" id="SSF103473">
    <property type="entry name" value="MFS general substrate transporter"/>
    <property type="match status" value="1"/>
</dbReference>
<evidence type="ECO:0000256" key="8">
    <source>
        <dbReference type="ARBA" id="ARBA00023180"/>
    </source>
</evidence>
<feature type="transmembrane region" description="Helical" evidence="9">
    <location>
        <begin position="347"/>
        <end position="364"/>
    </location>
</feature>
<keyword evidence="7 9" id="KW-0472">Membrane</keyword>
<feature type="transmembrane region" description="Helical" evidence="9">
    <location>
        <begin position="417"/>
        <end position="436"/>
    </location>
</feature>
<feature type="transmembrane region" description="Helical" evidence="9">
    <location>
        <begin position="283"/>
        <end position="307"/>
    </location>
</feature>
<evidence type="ECO:0000256" key="1">
    <source>
        <dbReference type="ARBA" id="ARBA00004651"/>
    </source>
</evidence>
<keyword evidence="8" id="KW-0325">Glycoprotein</keyword>
<keyword evidence="3" id="KW-1003">Cell membrane</keyword>
<feature type="transmembrane region" description="Helical" evidence="9">
    <location>
        <begin position="110"/>
        <end position="130"/>
    </location>
</feature>
<dbReference type="Gene3D" id="1.20.1250.20">
    <property type="entry name" value="MFS general substrate transporter like domains"/>
    <property type="match status" value="1"/>
</dbReference>
<dbReference type="PANTHER" id="PTHR48021:SF46">
    <property type="entry name" value="MAJOR FACILITATOR SUPERFAMILY (MFS) PROFILE DOMAIN-CONTAINING PROTEIN"/>
    <property type="match status" value="1"/>
</dbReference>
<dbReference type="InterPro" id="IPR005829">
    <property type="entry name" value="Sugar_transporter_CS"/>
</dbReference>
<sequence>MKLPFKLEKRLLQYIAAASGSLAAICCGFNFGWTSPYLLVLLSDDSPIPMTAEESSWLGIIYLIGGLCGGLFFSVIGHLIGRKSILLWLSVPLLASWIIIALATTLLELLIARFIAGLCEGLTLSSVPIYVSEISDPEIRGLLGSTFTTNFYLGVTAMNILGSYLTIKVCSFVCASVPIILFISLVWMPESPTYLLMKGKREEAKRNFIALKGSKEVDDKLDIIARSIEEENGNDMRFISLFGKTNRRSLLMLVGLRFTAAFSGIFAFTIYAQTIFKEGRSTISPLLGSVIFHTVQIIFSLLSSLLVDKLGRRPLLIASTIGAIVTLLAEGSFFFVRDVIKLETSHISLLPVVILIMYTCSYSLGLQTIPNFMTAEIFPPNLKTYASTTSSVFFYSFGAMGSKYFQFTKDKFGLHFPFWSFAICCAIGLVAIIILVPETKNKTLEEIQTERKSKALSLSEN</sequence>
<feature type="transmembrane region" description="Helical" evidence="9">
    <location>
        <begin position="55"/>
        <end position="73"/>
    </location>
</feature>
<dbReference type="EMBL" id="JAVRBK010000008">
    <property type="protein sequence ID" value="KAK5640216.1"/>
    <property type="molecule type" value="Genomic_DNA"/>
</dbReference>
<evidence type="ECO:0000256" key="5">
    <source>
        <dbReference type="ARBA" id="ARBA00022692"/>
    </source>
</evidence>
<dbReference type="Proteomes" id="UP001329430">
    <property type="component" value="Chromosome 8"/>
</dbReference>
<feature type="transmembrane region" description="Helical" evidence="9">
    <location>
        <begin position="142"/>
        <end position="160"/>
    </location>
</feature>
<proteinExistence type="predicted"/>
<dbReference type="InterPro" id="IPR020846">
    <property type="entry name" value="MFS_dom"/>
</dbReference>
<evidence type="ECO:0000256" key="7">
    <source>
        <dbReference type="ARBA" id="ARBA00023136"/>
    </source>
</evidence>
<dbReference type="PRINTS" id="PR00171">
    <property type="entry name" value="SUGRTRNSPORT"/>
</dbReference>
<evidence type="ECO:0000259" key="10">
    <source>
        <dbReference type="PROSITE" id="PS50850"/>
    </source>
</evidence>